<dbReference type="Gene3D" id="1.10.357.10">
    <property type="entry name" value="Tetracycline Repressor, domain 2"/>
    <property type="match status" value="1"/>
</dbReference>
<gene>
    <name evidence="6" type="ORF">A606_04965</name>
</gene>
<dbReference type="HOGENOM" id="CLU_069356_10_2_11"/>
<evidence type="ECO:0000256" key="2">
    <source>
        <dbReference type="ARBA" id="ARBA00023125"/>
    </source>
</evidence>
<organism evidence="6 7">
    <name type="scientific">Corynebacterium terpenotabidum Y-11</name>
    <dbReference type="NCBI Taxonomy" id="1200352"/>
    <lineage>
        <taxon>Bacteria</taxon>
        <taxon>Bacillati</taxon>
        <taxon>Actinomycetota</taxon>
        <taxon>Actinomycetes</taxon>
        <taxon>Mycobacteriales</taxon>
        <taxon>Corynebacteriaceae</taxon>
        <taxon>Corynebacterium</taxon>
    </lineage>
</organism>
<evidence type="ECO:0000256" key="4">
    <source>
        <dbReference type="PROSITE-ProRule" id="PRU00335"/>
    </source>
</evidence>
<dbReference type="AlphaFoldDB" id="S4XBZ2"/>
<dbReference type="EMBL" id="CP003696">
    <property type="protein sequence ID" value="AGP30642.1"/>
    <property type="molecule type" value="Genomic_DNA"/>
</dbReference>
<evidence type="ECO:0000256" key="3">
    <source>
        <dbReference type="ARBA" id="ARBA00023163"/>
    </source>
</evidence>
<feature type="domain" description="HTH tetR-type" evidence="5">
    <location>
        <begin position="17"/>
        <end position="77"/>
    </location>
</feature>
<dbReference type="STRING" id="1200352.A606_04965"/>
<proteinExistence type="predicted"/>
<sequence>MNVVGIQNKLPPRRRSVDTRREILLAARRVFSERPYTEVSLKQIAAEVGVSAPLIIKYFGTKENLFESQLDFSAIAEKFTNVPFAEFGEYLTRAAATSPAESPNSIVHRLADSGGNRHIVEALGRVYREQVVDWLVTRIQENAPGFVDGGGRTRDDAEMRAEAAMSMLAGLSLMRRLVTEDFFATDRVDTFIAYYGSLVQGVLDGGSDTVQ</sequence>
<accession>S4XBZ2</accession>
<dbReference type="PANTHER" id="PTHR30055">
    <property type="entry name" value="HTH-TYPE TRANSCRIPTIONAL REGULATOR RUTR"/>
    <property type="match status" value="1"/>
</dbReference>
<dbReference type="Pfam" id="PF00440">
    <property type="entry name" value="TetR_N"/>
    <property type="match status" value="1"/>
</dbReference>
<name>S4XBZ2_9CORY</name>
<keyword evidence="7" id="KW-1185">Reference proteome</keyword>
<evidence type="ECO:0000313" key="6">
    <source>
        <dbReference type="EMBL" id="AGP30642.1"/>
    </source>
</evidence>
<dbReference type="InterPro" id="IPR041678">
    <property type="entry name" value="TetR_C_16"/>
</dbReference>
<dbReference type="PATRIC" id="fig|1200352.3.peg.1006"/>
<protein>
    <submittedName>
        <fullName evidence="6">TetR family transcriptional regulator</fullName>
    </submittedName>
</protein>
<evidence type="ECO:0000313" key="7">
    <source>
        <dbReference type="Proteomes" id="UP000014809"/>
    </source>
</evidence>
<dbReference type="PROSITE" id="PS50977">
    <property type="entry name" value="HTH_TETR_2"/>
    <property type="match status" value="1"/>
</dbReference>
<dbReference type="InterPro" id="IPR001647">
    <property type="entry name" value="HTH_TetR"/>
</dbReference>
<keyword evidence="1" id="KW-0805">Transcription regulation</keyword>
<dbReference type="InterPro" id="IPR050109">
    <property type="entry name" value="HTH-type_TetR-like_transc_reg"/>
</dbReference>
<dbReference type="PRINTS" id="PR00455">
    <property type="entry name" value="HTHTETR"/>
</dbReference>
<dbReference type="GO" id="GO:0003700">
    <property type="term" value="F:DNA-binding transcription factor activity"/>
    <property type="evidence" value="ECO:0007669"/>
    <property type="project" value="TreeGrafter"/>
</dbReference>
<dbReference type="InterPro" id="IPR036271">
    <property type="entry name" value="Tet_transcr_reg_TetR-rel_C_sf"/>
</dbReference>
<reference evidence="6 7" key="1">
    <citation type="submission" date="2012-06" db="EMBL/GenBank/DDBJ databases">
        <title>Complete genome sequence of Corynebacterium terpenotabidum Y-11 (=DSM 44721).</title>
        <authorList>
            <person name="Ruckert C."/>
            <person name="Albersmeier A."/>
            <person name="Al-Dilaimi A."/>
            <person name="Szczepanowski R."/>
            <person name="Kalinowski J."/>
        </authorList>
    </citation>
    <scope>NUCLEOTIDE SEQUENCE [LARGE SCALE GENOMIC DNA]</scope>
    <source>
        <strain evidence="6 7">Y-11</strain>
    </source>
</reference>
<evidence type="ECO:0000259" key="5">
    <source>
        <dbReference type="PROSITE" id="PS50977"/>
    </source>
</evidence>
<dbReference type="eggNOG" id="COG1309">
    <property type="taxonomic scope" value="Bacteria"/>
</dbReference>
<dbReference type="GO" id="GO:0000976">
    <property type="term" value="F:transcription cis-regulatory region binding"/>
    <property type="evidence" value="ECO:0007669"/>
    <property type="project" value="TreeGrafter"/>
</dbReference>
<feature type="DNA-binding region" description="H-T-H motif" evidence="4">
    <location>
        <begin position="40"/>
        <end position="59"/>
    </location>
</feature>
<evidence type="ECO:0000256" key="1">
    <source>
        <dbReference type="ARBA" id="ARBA00023015"/>
    </source>
</evidence>
<dbReference type="KEGG" id="cter:A606_04965"/>
<dbReference type="Pfam" id="PF17920">
    <property type="entry name" value="TetR_C_16"/>
    <property type="match status" value="1"/>
</dbReference>
<dbReference type="InterPro" id="IPR009057">
    <property type="entry name" value="Homeodomain-like_sf"/>
</dbReference>
<dbReference type="PANTHER" id="PTHR30055:SF234">
    <property type="entry name" value="HTH-TYPE TRANSCRIPTIONAL REGULATOR BETI"/>
    <property type="match status" value="1"/>
</dbReference>
<dbReference type="SUPFAM" id="SSF46689">
    <property type="entry name" value="Homeodomain-like"/>
    <property type="match status" value="1"/>
</dbReference>
<keyword evidence="3" id="KW-0804">Transcription</keyword>
<keyword evidence="2 4" id="KW-0238">DNA-binding</keyword>
<dbReference type="Proteomes" id="UP000014809">
    <property type="component" value="Chromosome"/>
</dbReference>
<dbReference type="SUPFAM" id="SSF48498">
    <property type="entry name" value="Tetracyclin repressor-like, C-terminal domain"/>
    <property type="match status" value="1"/>
</dbReference>